<reference evidence="1" key="1">
    <citation type="submission" date="2020-12" db="EMBL/GenBank/DDBJ databases">
        <title>WGS assembly of Carya illinoinensis cv. Pawnee.</title>
        <authorList>
            <person name="Platts A."/>
            <person name="Shu S."/>
            <person name="Wright S."/>
            <person name="Barry K."/>
            <person name="Edger P."/>
            <person name="Pires J.C."/>
            <person name="Schmutz J."/>
        </authorList>
    </citation>
    <scope>NUCLEOTIDE SEQUENCE</scope>
    <source>
        <tissue evidence="1">Leaf</tissue>
    </source>
</reference>
<dbReference type="Pfam" id="PF14223">
    <property type="entry name" value="Retrotran_gag_2"/>
    <property type="match status" value="1"/>
</dbReference>
<dbReference type="AlphaFoldDB" id="A0A8T1NGG3"/>
<keyword evidence="2" id="KW-1185">Reference proteome</keyword>
<evidence type="ECO:0000313" key="2">
    <source>
        <dbReference type="Proteomes" id="UP000811609"/>
    </source>
</evidence>
<dbReference type="Proteomes" id="UP000811609">
    <property type="component" value="Chromosome 15"/>
</dbReference>
<accession>A0A8T1NGG3</accession>
<name>A0A8T1NGG3_CARIL</name>
<gene>
    <name evidence="1" type="ORF">CIPAW_15G172600</name>
</gene>
<dbReference type="PANTHER" id="PTHR35317">
    <property type="entry name" value="OS04G0629600 PROTEIN"/>
    <property type="match status" value="1"/>
</dbReference>
<dbReference type="EMBL" id="CM031823">
    <property type="protein sequence ID" value="KAG6628040.1"/>
    <property type="molecule type" value="Genomic_DNA"/>
</dbReference>
<protein>
    <recommendedName>
        <fullName evidence="3">DUF4219 domain-containing protein</fullName>
    </recommendedName>
</protein>
<organism evidence="1 2">
    <name type="scientific">Carya illinoinensis</name>
    <name type="common">Pecan</name>
    <dbReference type="NCBI Taxonomy" id="32201"/>
    <lineage>
        <taxon>Eukaryota</taxon>
        <taxon>Viridiplantae</taxon>
        <taxon>Streptophyta</taxon>
        <taxon>Embryophyta</taxon>
        <taxon>Tracheophyta</taxon>
        <taxon>Spermatophyta</taxon>
        <taxon>Magnoliopsida</taxon>
        <taxon>eudicotyledons</taxon>
        <taxon>Gunneridae</taxon>
        <taxon>Pentapetalae</taxon>
        <taxon>rosids</taxon>
        <taxon>fabids</taxon>
        <taxon>Fagales</taxon>
        <taxon>Juglandaceae</taxon>
        <taxon>Carya</taxon>
    </lineage>
</organism>
<evidence type="ECO:0008006" key="3">
    <source>
        <dbReference type="Google" id="ProtNLM"/>
    </source>
</evidence>
<evidence type="ECO:0000313" key="1">
    <source>
        <dbReference type="EMBL" id="KAG6628040.1"/>
    </source>
</evidence>
<dbReference type="PANTHER" id="PTHR35317:SF28">
    <property type="entry name" value="ZINC FINGER, CCHC-TYPE, RIBONUCLEASE H-LIKE DOMAIN, GAG-PRE-INTEGRASE DOMAIN PROTEIN-RELATED"/>
    <property type="match status" value="1"/>
</dbReference>
<sequence length="116" mass="13305">MATGNTQTTIPKLFKDNYDHWCIQMRALLGAQDAMDMVEDGYEESTSKQTEATMTDTRRKIIQSDRKKDCKAKSILYQGPDEATFEIIAPLKTSKEVWETLHKTYRGVDKVEGIRL</sequence>
<comment type="caution">
    <text evidence="1">The sequence shown here is derived from an EMBL/GenBank/DDBJ whole genome shotgun (WGS) entry which is preliminary data.</text>
</comment>
<proteinExistence type="predicted"/>